<reference evidence="13 14" key="2">
    <citation type="submission" date="2018-09" db="EMBL/GenBank/DDBJ databases">
        <title>Genome of Sphaerochaeta halotolerans strain 4-11.</title>
        <authorList>
            <person name="Nazina T.N."/>
            <person name="Sokolova D.S."/>
        </authorList>
    </citation>
    <scope>NUCLEOTIDE SEQUENCE [LARGE SCALE GENOMIC DNA]</scope>
    <source>
        <strain evidence="13 14">4-11</strain>
    </source>
</reference>
<dbReference type="InterPro" id="IPR015424">
    <property type="entry name" value="PyrdxlP-dep_Trfase"/>
</dbReference>
<dbReference type="EC" id="2.6.1.9" evidence="11"/>
<comment type="caution">
    <text evidence="13">The sequence shown here is derived from an EMBL/GenBank/DDBJ whole genome shotgun (WGS) entry which is preliminary data.</text>
</comment>
<dbReference type="PANTHER" id="PTHR42885">
    <property type="entry name" value="HISTIDINOL-PHOSPHATE AMINOTRANSFERASE-RELATED"/>
    <property type="match status" value="1"/>
</dbReference>
<evidence type="ECO:0000256" key="5">
    <source>
        <dbReference type="ARBA" id="ARBA00022576"/>
    </source>
</evidence>
<dbReference type="RefSeq" id="WP_117330789.1">
    <property type="nucleotide sequence ID" value="NZ_QUWK01000009.1"/>
</dbReference>
<keyword evidence="6 11" id="KW-0028">Amino-acid biosynthesis</keyword>
<dbReference type="AlphaFoldDB" id="A0A372MF98"/>
<keyword evidence="9 11" id="KW-0368">Histidine biosynthesis</keyword>
<accession>A0A372MF98</accession>
<dbReference type="Gene3D" id="3.40.640.10">
    <property type="entry name" value="Type I PLP-dependent aspartate aminotransferase-like (Major domain)"/>
    <property type="match status" value="1"/>
</dbReference>
<evidence type="ECO:0000256" key="9">
    <source>
        <dbReference type="ARBA" id="ARBA00023102"/>
    </source>
</evidence>
<evidence type="ECO:0000256" key="8">
    <source>
        <dbReference type="ARBA" id="ARBA00022898"/>
    </source>
</evidence>
<dbReference type="InterPro" id="IPR015422">
    <property type="entry name" value="PyrdxlP-dep_Trfase_small"/>
</dbReference>
<dbReference type="GO" id="GO:0030170">
    <property type="term" value="F:pyridoxal phosphate binding"/>
    <property type="evidence" value="ECO:0007669"/>
    <property type="project" value="InterPro"/>
</dbReference>
<keyword evidence="5 11" id="KW-0032">Aminotransferase</keyword>
<evidence type="ECO:0000256" key="2">
    <source>
        <dbReference type="ARBA" id="ARBA00005011"/>
    </source>
</evidence>
<dbReference type="NCBIfam" id="TIGR01141">
    <property type="entry name" value="hisC"/>
    <property type="match status" value="1"/>
</dbReference>
<keyword evidence="7 11" id="KW-0808">Transferase</keyword>
<comment type="pathway">
    <text evidence="2 11">Amino-acid biosynthesis; L-histidine biosynthesis; L-histidine from 5-phospho-alpha-D-ribose 1-diphosphate: step 7/9.</text>
</comment>
<reference evidence="14" key="1">
    <citation type="submission" date="2018-08" db="EMBL/GenBank/DDBJ databases">
        <authorList>
            <person name="Grouzdev D.S."/>
            <person name="Krutkina M.S."/>
        </authorList>
    </citation>
    <scope>NUCLEOTIDE SEQUENCE [LARGE SCALE GENOMIC DNA]</scope>
    <source>
        <strain evidence="14">4-11</strain>
    </source>
</reference>
<dbReference type="HAMAP" id="MF_01023">
    <property type="entry name" value="HisC_aminotrans_2"/>
    <property type="match status" value="1"/>
</dbReference>
<dbReference type="Gene3D" id="3.90.1150.10">
    <property type="entry name" value="Aspartate Aminotransferase, domain 1"/>
    <property type="match status" value="1"/>
</dbReference>
<comment type="cofactor">
    <cofactor evidence="1 11">
        <name>pyridoxal 5'-phosphate</name>
        <dbReference type="ChEBI" id="CHEBI:597326"/>
    </cofactor>
</comment>
<evidence type="ECO:0000256" key="11">
    <source>
        <dbReference type="HAMAP-Rule" id="MF_01023"/>
    </source>
</evidence>
<evidence type="ECO:0000313" key="13">
    <source>
        <dbReference type="EMBL" id="RFU94451.1"/>
    </source>
</evidence>
<organism evidence="13 14">
    <name type="scientific">Sphaerochaeta halotolerans</name>
    <dbReference type="NCBI Taxonomy" id="2293840"/>
    <lineage>
        <taxon>Bacteria</taxon>
        <taxon>Pseudomonadati</taxon>
        <taxon>Spirochaetota</taxon>
        <taxon>Spirochaetia</taxon>
        <taxon>Spirochaetales</taxon>
        <taxon>Sphaerochaetaceae</taxon>
        <taxon>Sphaerochaeta</taxon>
    </lineage>
</organism>
<comment type="subunit">
    <text evidence="4 11">Homodimer.</text>
</comment>
<proteinExistence type="inferred from homology"/>
<dbReference type="GO" id="GO:0000105">
    <property type="term" value="P:L-histidine biosynthetic process"/>
    <property type="evidence" value="ECO:0007669"/>
    <property type="project" value="UniProtKB-UniRule"/>
</dbReference>
<evidence type="ECO:0000313" key="14">
    <source>
        <dbReference type="Proteomes" id="UP000264002"/>
    </source>
</evidence>
<dbReference type="PANTHER" id="PTHR42885:SF2">
    <property type="entry name" value="HISTIDINOL-PHOSPHATE AMINOTRANSFERASE"/>
    <property type="match status" value="1"/>
</dbReference>
<dbReference type="InterPro" id="IPR015421">
    <property type="entry name" value="PyrdxlP-dep_Trfase_major"/>
</dbReference>
<evidence type="ECO:0000259" key="12">
    <source>
        <dbReference type="Pfam" id="PF00155"/>
    </source>
</evidence>
<evidence type="ECO:0000256" key="6">
    <source>
        <dbReference type="ARBA" id="ARBA00022605"/>
    </source>
</evidence>
<protein>
    <recommendedName>
        <fullName evidence="11">Histidinol-phosphate aminotransferase</fullName>
        <ecNumber evidence="11">2.6.1.9</ecNumber>
    </recommendedName>
    <alternativeName>
        <fullName evidence="11">Imidazole acetol-phosphate transaminase</fullName>
    </alternativeName>
</protein>
<dbReference type="SUPFAM" id="SSF53383">
    <property type="entry name" value="PLP-dependent transferases"/>
    <property type="match status" value="1"/>
</dbReference>
<evidence type="ECO:0000256" key="10">
    <source>
        <dbReference type="ARBA" id="ARBA00047481"/>
    </source>
</evidence>
<evidence type="ECO:0000256" key="1">
    <source>
        <dbReference type="ARBA" id="ARBA00001933"/>
    </source>
</evidence>
<evidence type="ECO:0000256" key="7">
    <source>
        <dbReference type="ARBA" id="ARBA00022679"/>
    </source>
</evidence>
<dbReference type="Pfam" id="PF00155">
    <property type="entry name" value="Aminotran_1_2"/>
    <property type="match status" value="1"/>
</dbReference>
<feature type="domain" description="Aminotransferase class I/classII large" evidence="12">
    <location>
        <begin position="29"/>
        <end position="350"/>
    </location>
</feature>
<dbReference type="GO" id="GO:0004400">
    <property type="term" value="F:histidinol-phosphate transaminase activity"/>
    <property type="evidence" value="ECO:0007669"/>
    <property type="project" value="UniProtKB-UniRule"/>
</dbReference>
<comment type="catalytic activity">
    <reaction evidence="10 11">
        <text>L-histidinol phosphate + 2-oxoglutarate = 3-(imidazol-4-yl)-2-oxopropyl phosphate + L-glutamate</text>
        <dbReference type="Rhea" id="RHEA:23744"/>
        <dbReference type="ChEBI" id="CHEBI:16810"/>
        <dbReference type="ChEBI" id="CHEBI:29985"/>
        <dbReference type="ChEBI" id="CHEBI:57766"/>
        <dbReference type="ChEBI" id="CHEBI:57980"/>
        <dbReference type="EC" id="2.6.1.9"/>
    </reaction>
</comment>
<name>A0A372MF98_9SPIR</name>
<dbReference type="EMBL" id="QUWK01000009">
    <property type="protein sequence ID" value="RFU94451.1"/>
    <property type="molecule type" value="Genomic_DNA"/>
</dbReference>
<comment type="similarity">
    <text evidence="3 11">Belongs to the class-II pyridoxal-phosphate-dependent aminotransferase family. Histidinol-phosphate aminotransferase subfamily.</text>
</comment>
<sequence length="356" mass="40119">MRELLRKNIANLTPYSCARNDFTGEAQVYLDANENWQDFVEKTNANRYPDPLSVAVRKQVEAVLGLPFPKTVLGNGSDELIDNLFRCFCEPGKDSVLLMPPTYGAYKVFADINDVRVSTVSLTPSFQIDFPALSEFLHHEKENRSREGRLKLLFICSPNNPSGNAFPLDEVKQICELFDGIIVVDEAYYDFSEKESAVKLLDSYPNVVVLRTLSKCWGLASARVGIAVAHEEIVSVFRSMKYPYNIGTPSQELALKALSHASEVERGLRLIKEERERLGEELKPLACVQTVFPSDANFFLVRVTDALAIYHYLAGLGIIVRNRSKELHCENCLRITVGSREENDRLLSALSAYKER</sequence>
<feature type="modified residue" description="N6-(pyridoxal phosphate)lysine" evidence="11">
    <location>
        <position position="215"/>
    </location>
</feature>
<dbReference type="CDD" id="cd00609">
    <property type="entry name" value="AAT_like"/>
    <property type="match status" value="1"/>
</dbReference>
<evidence type="ECO:0000256" key="3">
    <source>
        <dbReference type="ARBA" id="ARBA00007970"/>
    </source>
</evidence>
<dbReference type="InterPro" id="IPR005861">
    <property type="entry name" value="HisP_aminotrans"/>
</dbReference>
<dbReference type="Proteomes" id="UP000264002">
    <property type="component" value="Unassembled WGS sequence"/>
</dbReference>
<evidence type="ECO:0000256" key="4">
    <source>
        <dbReference type="ARBA" id="ARBA00011738"/>
    </source>
</evidence>
<gene>
    <name evidence="11 13" type="primary">hisC</name>
    <name evidence="13" type="ORF">DYP60_09640</name>
</gene>
<dbReference type="UniPathway" id="UPA00031">
    <property type="reaction ID" value="UER00012"/>
</dbReference>
<keyword evidence="8 11" id="KW-0663">Pyridoxal phosphate</keyword>
<dbReference type="InterPro" id="IPR004839">
    <property type="entry name" value="Aminotransferase_I/II_large"/>
</dbReference>
<keyword evidence="14" id="KW-1185">Reference proteome</keyword>